<dbReference type="PANTHER" id="PTHR32322:SF2">
    <property type="entry name" value="EAMA DOMAIN-CONTAINING PROTEIN"/>
    <property type="match status" value="1"/>
</dbReference>
<comment type="subcellular location">
    <subcellularLocation>
        <location evidence="1">Membrane</location>
        <topology evidence="1">Multi-pass membrane protein</topology>
    </subcellularLocation>
</comment>
<feature type="transmembrane region" description="Helical" evidence="6">
    <location>
        <begin position="143"/>
        <end position="166"/>
    </location>
</feature>
<dbReference type="EMBL" id="FCOX02000045">
    <property type="protein sequence ID" value="SAL01367.1"/>
    <property type="molecule type" value="Genomic_DNA"/>
</dbReference>
<evidence type="ECO:0000313" key="9">
    <source>
        <dbReference type="Proteomes" id="UP000071859"/>
    </source>
</evidence>
<name>A0A158E610_9BURK</name>
<evidence type="ECO:0000256" key="5">
    <source>
        <dbReference type="ARBA" id="ARBA00023136"/>
    </source>
</evidence>
<evidence type="ECO:0000313" key="8">
    <source>
        <dbReference type="EMBL" id="SAL01367.1"/>
    </source>
</evidence>
<dbReference type="SUPFAM" id="SSF103481">
    <property type="entry name" value="Multidrug resistance efflux transporter EmrE"/>
    <property type="match status" value="2"/>
</dbReference>
<evidence type="ECO:0000256" key="6">
    <source>
        <dbReference type="SAM" id="Phobius"/>
    </source>
</evidence>
<evidence type="ECO:0000259" key="7">
    <source>
        <dbReference type="Pfam" id="PF00892"/>
    </source>
</evidence>
<gene>
    <name evidence="8" type="ORF">AWB78_06127</name>
</gene>
<evidence type="ECO:0000256" key="3">
    <source>
        <dbReference type="ARBA" id="ARBA00022692"/>
    </source>
</evidence>
<accession>A0A158E610</accession>
<evidence type="ECO:0000256" key="2">
    <source>
        <dbReference type="ARBA" id="ARBA00007362"/>
    </source>
</evidence>
<evidence type="ECO:0000256" key="1">
    <source>
        <dbReference type="ARBA" id="ARBA00004141"/>
    </source>
</evidence>
<dbReference type="RefSeq" id="WP_232477942.1">
    <property type="nucleotide sequence ID" value="NZ_FCOX02000045.1"/>
</dbReference>
<dbReference type="InterPro" id="IPR037185">
    <property type="entry name" value="EmrE-like"/>
</dbReference>
<evidence type="ECO:0000256" key="4">
    <source>
        <dbReference type="ARBA" id="ARBA00022989"/>
    </source>
</evidence>
<keyword evidence="5 6" id="KW-0472">Membrane</keyword>
<dbReference type="GO" id="GO:0016020">
    <property type="term" value="C:membrane"/>
    <property type="evidence" value="ECO:0007669"/>
    <property type="project" value="UniProtKB-SubCell"/>
</dbReference>
<feature type="transmembrane region" description="Helical" evidence="6">
    <location>
        <begin position="60"/>
        <end position="80"/>
    </location>
</feature>
<organism evidence="8 9">
    <name type="scientific">Caballeronia calidae</name>
    <dbReference type="NCBI Taxonomy" id="1777139"/>
    <lineage>
        <taxon>Bacteria</taxon>
        <taxon>Pseudomonadati</taxon>
        <taxon>Pseudomonadota</taxon>
        <taxon>Betaproteobacteria</taxon>
        <taxon>Burkholderiales</taxon>
        <taxon>Burkholderiaceae</taxon>
        <taxon>Caballeronia</taxon>
    </lineage>
</organism>
<dbReference type="InterPro" id="IPR050638">
    <property type="entry name" value="AA-Vitamin_Transporters"/>
</dbReference>
<reference evidence="8" key="1">
    <citation type="submission" date="2016-01" db="EMBL/GenBank/DDBJ databases">
        <authorList>
            <person name="Peeters C."/>
        </authorList>
    </citation>
    <scope>NUCLEOTIDE SEQUENCE</scope>
    <source>
        <strain evidence="8">LMG 29321</strain>
    </source>
</reference>
<feature type="transmembrane region" description="Helical" evidence="6">
    <location>
        <begin position="264"/>
        <end position="282"/>
    </location>
</feature>
<proteinExistence type="inferred from homology"/>
<dbReference type="PANTHER" id="PTHR32322">
    <property type="entry name" value="INNER MEMBRANE TRANSPORTER"/>
    <property type="match status" value="1"/>
</dbReference>
<feature type="domain" description="EamA" evidence="7">
    <location>
        <begin position="3"/>
        <end position="134"/>
    </location>
</feature>
<keyword evidence="9" id="KW-1185">Reference proteome</keyword>
<feature type="transmembrane region" description="Helical" evidence="6">
    <location>
        <begin position="29"/>
        <end position="48"/>
    </location>
</feature>
<dbReference type="InterPro" id="IPR000620">
    <property type="entry name" value="EamA_dom"/>
</dbReference>
<dbReference type="Pfam" id="PF00892">
    <property type="entry name" value="EamA"/>
    <property type="match status" value="2"/>
</dbReference>
<feature type="transmembrane region" description="Helical" evidence="6">
    <location>
        <begin position="86"/>
        <end position="110"/>
    </location>
</feature>
<feature type="transmembrane region" description="Helical" evidence="6">
    <location>
        <begin position="117"/>
        <end position="137"/>
    </location>
</feature>
<protein>
    <submittedName>
        <fullName evidence="8">DMT superfamily transporter inner membrane protein</fullName>
    </submittedName>
</protein>
<sequence length="310" mass="33114">MKLAFILLGLLGGANLVYMKWATEVISPMQVAFLRVLFGFLPLVFAAWRQGAITRAQVRLLPHFLMMAAGATAFYFVAIIKGTSMVPLGIAGVLGGSIALFTALFSVVFLRSEKLTGVMAIGVVLGFLGIVLISRPWETGEGAISFTGVLWLLASSMILGLSYIYVRLFLSPANLPPLALATWQMGLALLILFFCTDFTGISHLLSSLRATIGVVVGLGILGTGAAFLLYYLLLQRMGAVASSSANYLAPAVALLLGWFMGDRFGLVEVVAITLIFASTALLQTQQRRAASTEEPPIAFVLPTLADESKE</sequence>
<keyword evidence="4 6" id="KW-1133">Transmembrane helix</keyword>
<comment type="similarity">
    <text evidence="2">Belongs to the EamA transporter family.</text>
</comment>
<feature type="transmembrane region" description="Helical" evidence="6">
    <location>
        <begin position="210"/>
        <end position="232"/>
    </location>
</feature>
<dbReference type="Proteomes" id="UP000071859">
    <property type="component" value="Unassembled WGS sequence"/>
</dbReference>
<dbReference type="AlphaFoldDB" id="A0A158E610"/>
<feature type="transmembrane region" description="Helical" evidence="6">
    <location>
        <begin position="178"/>
        <end position="204"/>
    </location>
</feature>
<feature type="domain" description="EamA" evidence="7">
    <location>
        <begin position="147"/>
        <end position="282"/>
    </location>
</feature>
<comment type="caution">
    <text evidence="8">The sequence shown here is derived from an EMBL/GenBank/DDBJ whole genome shotgun (WGS) entry which is preliminary data.</text>
</comment>
<feature type="transmembrane region" description="Helical" evidence="6">
    <location>
        <begin position="239"/>
        <end position="258"/>
    </location>
</feature>
<keyword evidence="3 6" id="KW-0812">Transmembrane</keyword>